<evidence type="ECO:0000313" key="2">
    <source>
        <dbReference type="Proteomes" id="UP001596157"/>
    </source>
</evidence>
<dbReference type="SUPFAM" id="SSF63829">
    <property type="entry name" value="Calcium-dependent phosphotriesterase"/>
    <property type="match status" value="1"/>
</dbReference>
<evidence type="ECO:0000313" key="1">
    <source>
        <dbReference type="EMBL" id="MFC5289710.1"/>
    </source>
</evidence>
<dbReference type="RefSeq" id="WP_378249562.1">
    <property type="nucleotide sequence ID" value="NZ_JBHSKF010000012.1"/>
</dbReference>
<name>A0ABW0EUF6_9PSEU</name>
<accession>A0ABW0EUF6</accession>
<sequence length="365" mass="36571">MRVLLAVVLVASLAGCGDDTPAGVAFERVDLPAGVPSALGTSGETLLVGVALDDGPGLFGITAGAAATQVPLTSSTPYGAVAKWASVSGDGSAVVAVGGERGGAHGNVRWSVWTGSTSGLTERKQGFSTFGGYGAGDLVEGVATPGGPVVVGAWESGDTALDVAVWTIDAEHTATRRSSAGTALESSREEIGFPMSAAAHGGGVVIAGWQIAAGKQVPVVWRSASGVTDWTKTPLPDAGSNATADAIACDDEFCAITGRVDGSVAAWRFDGERWTRLTGLPPTPIGDREEVASPALLDGGVAVGLASGPKVAVWRAGAWTAHAVSGPTGRPFALATHAGALYLAGGEDEPRAALWRAPLDRLTAP</sequence>
<dbReference type="SUPFAM" id="SSF69304">
    <property type="entry name" value="Tricorn protease N-terminal domain"/>
    <property type="match status" value="1"/>
</dbReference>
<dbReference type="Proteomes" id="UP001596157">
    <property type="component" value="Unassembled WGS sequence"/>
</dbReference>
<keyword evidence="2" id="KW-1185">Reference proteome</keyword>
<organism evidence="1 2">
    <name type="scientific">Actinokineospora guangxiensis</name>
    <dbReference type="NCBI Taxonomy" id="1490288"/>
    <lineage>
        <taxon>Bacteria</taxon>
        <taxon>Bacillati</taxon>
        <taxon>Actinomycetota</taxon>
        <taxon>Actinomycetes</taxon>
        <taxon>Pseudonocardiales</taxon>
        <taxon>Pseudonocardiaceae</taxon>
        <taxon>Actinokineospora</taxon>
    </lineage>
</organism>
<dbReference type="EMBL" id="JBHSKF010000012">
    <property type="protein sequence ID" value="MFC5289710.1"/>
    <property type="molecule type" value="Genomic_DNA"/>
</dbReference>
<comment type="caution">
    <text evidence="1">The sequence shown here is derived from an EMBL/GenBank/DDBJ whole genome shotgun (WGS) entry which is preliminary data.</text>
</comment>
<gene>
    <name evidence="1" type="ORF">ACFPM7_21875</name>
</gene>
<dbReference type="PROSITE" id="PS51257">
    <property type="entry name" value="PROKAR_LIPOPROTEIN"/>
    <property type="match status" value="1"/>
</dbReference>
<proteinExistence type="predicted"/>
<reference evidence="2" key="1">
    <citation type="journal article" date="2019" name="Int. J. Syst. Evol. Microbiol.">
        <title>The Global Catalogue of Microorganisms (GCM) 10K type strain sequencing project: providing services to taxonomists for standard genome sequencing and annotation.</title>
        <authorList>
            <consortium name="The Broad Institute Genomics Platform"/>
            <consortium name="The Broad Institute Genome Sequencing Center for Infectious Disease"/>
            <person name="Wu L."/>
            <person name="Ma J."/>
        </authorList>
    </citation>
    <scope>NUCLEOTIDE SEQUENCE [LARGE SCALE GENOMIC DNA]</scope>
    <source>
        <strain evidence="2">CCUG 59778</strain>
    </source>
</reference>
<protein>
    <submittedName>
        <fullName evidence="1">Uncharacterized protein</fullName>
    </submittedName>
</protein>